<keyword evidence="4" id="KW-1185">Reference proteome</keyword>
<evidence type="ECO:0000313" key="4">
    <source>
        <dbReference type="Proteomes" id="UP001498476"/>
    </source>
</evidence>
<feature type="domain" description="Gfo/Idh/MocA-like oxidoreductase N-terminal" evidence="1">
    <location>
        <begin position="5"/>
        <end position="134"/>
    </location>
</feature>
<evidence type="ECO:0008006" key="5">
    <source>
        <dbReference type="Google" id="ProtNLM"/>
    </source>
</evidence>
<accession>A0ABR1H9X4</accession>
<dbReference type="Proteomes" id="UP001498476">
    <property type="component" value="Unassembled WGS sequence"/>
</dbReference>
<dbReference type="PANTHER" id="PTHR43708:SF1">
    <property type="entry name" value="GALACTOSE_LACTOSE METABOLISM REGULATORY PROTEIN GAL80"/>
    <property type="match status" value="1"/>
</dbReference>
<evidence type="ECO:0000259" key="1">
    <source>
        <dbReference type="Pfam" id="PF01408"/>
    </source>
</evidence>
<evidence type="ECO:0000313" key="3">
    <source>
        <dbReference type="EMBL" id="KAK7417839.1"/>
    </source>
</evidence>
<organism evidence="3 4">
    <name type="scientific">Neonectria punicea</name>
    <dbReference type="NCBI Taxonomy" id="979145"/>
    <lineage>
        <taxon>Eukaryota</taxon>
        <taxon>Fungi</taxon>
        <taxon>Dikarya</taxon>
        <taxon>Ascomycota</taxon>
        <taxon>Pezizomycotina</taxon>
        <taxon>Sordariomycetes</taxon>
        <taxon>Hypocreomycetidae</taxon>
        <taxon>Hypocreales</taxon>
        <taxon>Nectriaceae</taxon>
        <taxon>Neonectria</taxon>
    </lineage>
</organism>
<dbReference type="InterPro" id="IPR055080">
    <property type="entry name" value="Gal80p-like_C"/>
</dbReference>
<dbReference type="Gene3D" id="3.40.50.720">
    <property type="entry name" value="NAD(P)-binding Rossmann-like Domain"/>
    <property type="match status" value="1"/>
</dbReference>
<dbReference type="InterPro" id="IPR036291">
    <property type="entry name" value="NAD(P)-bd_dom_sf"/>
</dbReference>
<proteinExistence type="predicted"/>
<name>A0ABR1H9X4_9HYPO</name>
<dbReference type="InterPro" id="IPR051317">
    <property type="entry name" value="Gfo/Idh/MocA_oxidoreduct"/>
</dbReference>
<sequence>MAPIRTALIGLSASAKTSWASTAHLPYLLSPRGRSKYEIVALCNTSVEAAQNAISCFKLPKETKAYGDPESLAQDTNVELVVVCTRVDVHHATALPSVKAGKTVYVEWPLAQDNAHAEDLARTARESGSRTIVGLQGRLTPAVVKLRDLLQQGRIGKVLSSEVYATGGSMDRDLLPTGLKYFTDRAIGGNIVTIGLGHSESRSQASKRGSNTPMVFDQVQHVLGEINNFRTRVQIQRPNVRIRDPATNKVLETIKSDVPDLVFSAGTLSASPTTQEGASVLFRFRRGQPFRGDPALVWSINGEKGEIRLVARDGTALHANAYSGPVTIEVDDFETGQLEAVEWEWEAWQEELPFVSRSVAAVYDKFADGGVNTIASFDEALVRHKQLNGMLDS</sequence>
<protein>
    <recommendedName>
        <fullName evidence="5">Gfo/Idh/MocA-like oxidoreductase N-terminal domain-containing protein</fullName>
    </recommendedName>
</protein>
<dbReference type="SUPFAM" id="SSF55347">
    <property type="entry name" value="Glyceraldehyde-3-phosphate dehydrogenase-like, C-terminal domain"/>
    <property type="match status" value="1"/>
</dbReference>
<dbReference type="EMBL" id="JAZAVJ010000053">
    <property type="protein sequence ID" value="KAK7417839.1"/>
    <property type="molecule type" value="Genomic_DNA"/>
</dbReference>
<reference evidence="3 4" key="1">
    <citation type="journal article" date="2025" name="Microbiol. Resour. Announc.">
        <title>Draft genome sequences for Neonectria magnoliae and Neonectria punicea, canker pathogens of Liriodendron tulipifera and Acer saccharum in West Virginia.</title>
        <authorList>
            <person name="Petronek H.M."/>
            <person name="Kasson M.T."/>
            <person name="Metheny A.M."/>
            <person name="Stauder C.M."/>
            <person name="Lovett B."/>
            <person name="Lynch S.C."/>
            <person name="Garnas J.R."/>
            <person name="Kasson L.R."/>
            <person name="Stajich J.E."/>
        </authorList>
    </citation>
    <scope>NUCLEOTIDE SEQUENCE [LARGE SCALE GENOMIC DNA]</scope>
    <source>
        <strain evidence="3 4">NRRL 64653</strain>
    </source>
</reference>
<dbReference type="InterPro" id="IPR000683">
    <property type="entry name" value="Gfo/Idh/MocA-like_OxRdtase_N"/>
</dbReference>
<feature type="domain" description="Gal80p-like C-terminal" evidence="2">
    <location>
        <begin position="215"/>
        <end position="309"/>
    </location>
</feature>
<gene>
    <name evidence="3" type="ORF">QQX98_004314</name>
</gene>
<dbReference type="Pfam" id="PF01408">
    <property type="entry name" value="GFO_IDH_MocA"/>
    <property type="match status" value="1"/>
</dbReference>
<dbReference type="Gene3D" id="3.30.360.10">
    <property type="entry name" value="Dihydrodipicolinate Reductase, domain 2"/>
    <property type="match status" value="1"/>
</dbReference>
<evidence type="ECO:0000259" key="2">
    <source>
        <dbReference type="Pfam" id="PF22685"/>
    </source>
</evidence>
<feature type="domain" description="Gal80p-like C-terminal" evidence="2">
    <location>
        <begin position="141"/>
        <end position="199"/>
    </location>
</feature>
<dbReference type="Pfam" id="PF22685">
    <property type="entry name" value="Gal80p_C-like"/>
    <property type="match status" value="2"/>
</dbReference>
<dbReference type="PANTHER" id="PTHR43708">
    <property type="entry name" value="CONSERVED EXPRESSED OXIDOREDUCTASE (EUROFUNG)"/>
    <property type="match status" value="1"/>
</dbReference>
<dbReference type="SUPFAM" id="SSF51735">
    <property type="entry name" value="NAD(P)-binding Rossmann-fold domains"/>
    <property type="match status" value="1"/>
</dbReference>
<comment type="caution">
    <text evidence="3">The sequence shown here is derived from an EMBL/GenBank/DDBJ whole genome shotgun (WGS) entry which is preliminary data.</text>
</comment>